<name>A0A8T5UUP8_9EURY</name>
<dbReference type="Pfam" id="PF11518">
    <property type="entry name" value="DUF3221"/>
    <property type="match status" value="1"/>
</dbReference>
<evidence type="ECO:0000313" key="1">
    <source>
        <dbReference type="EMBL" id="MBZ2164920.1"/>
    </source>
</evidence>
<dbReference type="Proteomes" id="UP000825933">
    <property type="component" value="Unassembled WGS sequence"/>
</dbReference>
<evidence type="ECO:0000313" key="2">
    <source>
        <dbReference type="Proteomes" id="UP000825933"/>
    </source>
</evidence>
<dbReference type="RefSeq" id="WP_223790566.1">
    <property type="nucleotide sequence ID" value="NZ_JAIOUQ010000003.1"/>
</dbReference>
<dbReference type="AlphaFoldDB" id="A0A8T5UUP8"/>
<dbReference type="InterPro" id="IPR021598">
    <property type="entry name" value="DUF3221"/>
</dbReference>
<reference evidence="2" key="1">
    <citation type="journal article" date="2022" name="Microbiol. Resour. Announc.">
        <title>Draft Genome Sequence of a Methanogenic Archaeon from West Spitsbergen Permafrost.</title>
        <authorList>
            <person name="Trubitsyn V."/>
            <person name="Rivkina E."/>
            <person name="Shcherbakova V."/>
        </authorList>
    </citation>
    <scope>NUCLEOTIDE SEQUENCE [LARGE SCALE GENOMIC DNA]</scope>
    <source>
        <strain evidence="2">VT</strain>
    </source>
</reference>
<dbReference type="EMBL" id="JAIOUQ010000003">
    <property type="protein sequence ID" value="MBZ2164920.1"/>
    <property type="molecule type" value="Genomic_DNA"/>
</dbReference>
<proteinExistence type="predicted"/>
<protein>
    <submittedName>
        <fullName evidence="1">YobA family protein</fullName>
    </submittedName>
</protein>
<sequence>MKNIILLSMLFVMFMGVVYGAIVATGSEHADMTGNVVGVCADDNNSTDSNSILIQGVVTNGNQHGNVSVRITNETQIFLKDGNKRTSASFGNIQPGQNVDVTFKGPILQSYPPQATGSEVIITG</sequence>
<gene>
    <name evidence="1" type="ORF">K8N75_02500</name>
</gene>
<comment type="caution">
    <text evidence="1">The sequence shown here is derived from an EMBL/GenBank/DDBJ whole genome shotgun (WGS) entry which is preliminary data.</text>
</comment>
<organism evidence="1 2">
    <name type="scientific">Methanobacterium spitsbergense</name>
    <dbReference type="NCBI Taxonomy" id="2874285"/>
    <lineage>
        <taxon>Archaea</taxon>
        <taxon>Methanobacteriati</taxon>
        <taxon>Methanobacteriota</taxon>
        <taxon>Methanomada group</taxon>
        <taxon>Methanobacteria</taxon>
        <taxon>Methanobacteriales</taxon>
        <taxon>Methanobacteriaceae</taxon>
        <taxon>Methanobacterium</taxon>
    </lineage>
</organism>
<accession>A0A8T5UUP8</accession>
<keyword evidence="2" id="KW-1185">Reference proteome</keyword>